<evidence type="ECO:0000256" key="2">
    <source>
        <dbReference type="ARBA" id="ARBA00023002"/>
    </source>
</evidence>
<evidence type="ECO:0000259" key="4">
    <source>
        <dbReference type="PROSITE" id="PS51176"/>
    </source>
</evidence>
<dbReference type="InterPro" id="IPR003099">
    <property type="entry name" value="Prephen_DH"/>
</dbReference>
<evidence type="ECO:0000313" key="6">
    <source>
        <dbReference type="Proteomes" id="UP000004283"/>
    </source>
</evidence>
<evidence type="ECO:0000313" key="5">
    <source>
        <dbReference type="EMBL" id="EEJ42830.1"/>
    </source>
</evidence>
<evidence type="ECO:0000256" key="3">
    <source>
        <dbReference type="ARBA" id="ARBA00029440"/>
    </source>
</evidence>
<dbReference type="InterPro" id="IPR050812">
    <property type="entry name" value="Preph/Arog_dehydrog"/>
</dbReference>
<evidence type="ECO:0000256" key="1">
    <source>
        <dbReference type="ARBA" id="ARBA00007964"/>
    </source>
</evidence>
<keyword evidence="2 5" id="KW-0560">Oxidoreductase</keyword>
<sequence>MVMKNIVVVGLGEMGASLAKILNKEPKNQVIGVDINEKSLSYAKDHGIVFEAASNLVNVASHADVIILATPVTYIEEMIRSLSQLSLKKEVIVTDTGSTKRDIMDVAEAVLTPKNIHFVGGHAMAGTHRSSVEWANEKLYQDVPYFLIPSSISNARRLQEILEPIAAKFIPISVKKHDELMAVISDIPHIMSFALMNTATNQLGDSTTFGQYVAGGFKDMTRIAESDPKLWTDVLLSNKEAILTSQSLIIEQLQLFSQAIEDNDASTLMTLISSAQESRKNLLLK</sequence>
<dbReference type="Gene3D" id="3.40.50.720">
    <property type="entry name" value="NAD(P)-binding Rossmann-like Domain"/>
    <property type="match status" value="1"/>
</dbReference>
<dbReference type="PANTHER" id="PTHR21363">
    <property type="entry name" value="PREPHENATE DEHYDROGENASE"/>
    <property type="match status" value="1"/>
</dbReference>
<dbReference type="Pfam" id="PF02153">
    <property type="entry name" value="PDH_N"/>
    <property type="match status" value="1"/>
</dbReference>
<comment type="caution">
    <text evidence="5">The sequence shown here is derived from an EMBL/GenBank/DDBJ whole genome shotgun (WGS) entry which is preliminary data.</text>
</comment>
<dbReference type="EMBL" id="ACKV01000025">
    <property type="protein sequence ID" value="EEJ42830.1"/>
    <property type="molecule type" value="Genomic_DNA"/>
</dbReference>
<dbReference type="InterPro" id="IPR046826">
    <property type="entry name" value="PDH_N"/>
</dbReference>
<organism evidence="5 6">
    <name type="scientific">Leuconostoc mesenteroides subsp. cremoris ATCC 19254</name>
    <dbReference type="NCBI Taxonomy" id="586220"/>
    <lineage>
        <taxon>Bacteria</taxon>
        <taxon>Bacillati</taxon>
        <taxon>Bacillota</taxon>
        <taxon>Bacilli</taxon>
        <taxon>Lactobacillales</taxon>
        <taxon>Lactobacillaceae</taxon>
        <taxon>Leuconostoc</taxon>
    </lineage>
</organism>
<dbReference type="Gene3D" id="1.10.3660.10">
    <property type="entry name" value="6-phosphogluconate dehydrogenase C-terminal like domain"/>
    <property type="match status" value="1"/>
</dbReference>
<dbReference type="Proteomes" id="UP000004283">
    <property type="component" value="Unassembled WGS sequence"/>
</dbReference>
<dbReference type="GO" id="GO:0004665">
    <property type="term" value="F:prephenate dehydrogenase (NADP+) activity"/>
    <property type="evidence" value="ECO:0007669"/>
    <property type="project" value="InterPro"/>
</dbReference>
<dbReference type="SUPFAM" id="SSF51735">
    <property type="entry name" value="NAD(P)-binding Rossmann-fold domains"/>
    <property type="match status" value="1"/>
</dbReference>
<dbReference type="SUPFAM" id="SSF48179">
    <property type="entry name" value="6-phosphogluconate dehydrogenase C-terminal domain-like"/>
    <property type="match status" value="1"/>
</dbReference>
<dbReference type="GO" id="GO:0070403">
    <property type="term" value="F:NAD+ binding"/>
    <property type="evidence" value="ECO:0007669"/>
    <property type="project" value="InterPro"/>
</dbReference>
<dbReference type="GO" id="GO:0006571">
    <property type="term" value="P:tyrosine biosynthetic process"/>
    <property type="evidence" value="ECO:0007669"/>
    <property type="project" value="InterPro"/>
</dbReference>
<dbReference type="PROSITE" id="PS51176">
    <property type="entry name" value="PDH_ADH"/>
    <property type="match status" value="1"/>
</dbReference>
<comment type="similarity">
    <text evidence="1">Belongs to the prephenate/arogenate dehydrogenase family.</text>
</comment>
<dbReference type="PANTHER" id="PTHR21363:SF0">
    <property type="entry name" value="PREPHENATE DEHYDROGENASE [NADP(+)]"/>
    <property type="match status" value="1"/>
</dbReference>
<gene>
    <name evidence="5" type="ORF">HMPREF0555_0554</name>
</gene>
<dbReference type="GO" id="GO:0008977">
    <property type="term" value="F:prephenate dehydrogenase (NAD+) activity"/>
    <property type="evidence" value="ECO:0007669"/>
    <property type="project" value="UniProtKB-EC"/>
</dbReference>
<dbReference type="EC" id="1.3.1.12" evidence="5"/>
<dbReference type="InterPro" id="IPR046825">
    <property type="entry name" value="PDH_C"/>
</dbReference>
<dbReference type="HOGENOM" id="CLU_055968_2_0_9"/>
<comment type="pathway">
    <text evidence="3">Amino-acid biosynthesis.</text>
</comment>
<accession>C2KIT8</accession>
<name>C2KIT8_LEUMC</name>
<protein>
    <submittedName>
        <fullName evidence="5">Prephenate dehydrogenase</fullName>
        <ecNumber evidence="5">1.3.1.12</ecNumber>
    </submittedName>
</protein>
<feature type="domain" description="Prephenate/arogenate dehydrogenase" evidence="4">
    <location>
        <begin position="4"/>
        <end position="285"/>
    </location>
</feature>
<reference evidence="5 6" key="1">
    <citation type="submission" date="2009-04" db="EMBL/GenBank/DDBJ databases">
        <authorList>
            <person name="Qin X."/>
            <person name="Bachman B."/>
            <person name="Battles P."/>
            <person name="Bell A."/>
            <person name="Bess C."/>
            <person name="Bickham C."/>
            <person name="Chaboub L."/>
            <person name="Chen D."/>
            <person name="Coyle M."/>
            <person name="Deiros D.R."/>
            <person name="Dinh H."/>
            <person name="Forbes L."/>
            <person name="Fowler G."/>
            <person name="Francisco L."/>
            <person name="Fu Q."/>
            <person name="Gubbala S."/>
            <person name="Hale W."/>
            <person name="Han Y."/>
            <person name="Hemphill L."/>
            <person name="Highlander S.K."/>
            <person name="Hirani K."/>
            <person name="Hogues M."/>
            <person name="Jackson L."/>
            <person name="Jakkamsetti A."/>
            <person name="Javaid M."/>
            <person name="Jiang H."/>
            <person name="Korchina V."/>
            <person name="Kovar C."/>
            <person name="Lara F."/>
            <person name="Lee S."/>
            <person name="Mata R."/>
            <person name="Mathew T."/>
            <person name="Moen C."/>
            <person name="Morales K."/>
            <person name="Munidasa M."/>
            <person name="Nazareth L."/>
            <person name="Ngo R."/>
            <person name="Nguyen L."/>
            <person name="Okwuonu G."/>
            <person name="Ongeri F."/>
            <person name="Patil S."/>
            <person name="Petrosino J."/>
            <person name="Pham C."/>
            <person name="Pham P."/>
            <person name="Pu L.-L."/>
            <person name="Puazo M."/>
            <person name="Raj R."/>
            <person name="Reid J."/>
            <person name="Rouhana J."/>
            <person name="Saada N."/>
            <person name="Shang Y."/>
            <person name="Simmons D."/>
            <person name="Thornton R."/>
            <person name="Warren J."/>
            <person name="Weissenberger G."/>
            <person name="Zhang J."/>
            <person name="Zhang L."/>
            <person name="Zhou C."/>
            <person name="Zhu D."/>
            <person name="Muzny D."/>
            <person name="Worley K."/>
            <person name="Gibbs R."/>
        </authorList>
    </citation>
    <scope>NUCLEOTIDE SEQUENCE [LARGE SCALE GENOMIC DNA]</scope>
    <source>
        <strain evidence="5 6">ATCC 19254</strain>
    </source>
</reference>
<dbReference type="FunFam" id="3.40.50.720:FF:000208">
    <property type="entry name" value="Prephenate dehydrogenase"/>
    <property type="match status" value="1"/>
</dbReference>
<dbReference type="InterPro" id="IPR008927">
    <property type="entry name" value="6-PGluconate_DH-like_C_sf"/>
</dbReference>
<dbReference type="Pfam" id="PF20463">
    <property type="entry name" value="PDH_C"/>
    <property type="match status" value="1"/>
</dbReference>
<proteinExistence type="inferred from homology"/>
<dbReference type="InterPro" id="IPR036291">
    <property type="entry name" value="NAD(P)-bd_dom_sf"/>
</dbReference>
<dbReference type="AlphaFoldDB" id="C2KIT8"/>